<organism evidence="3 4">
    <name type="scientific">Metallumcola ferriviriculae</name>
    <dbReference type="NCBI Taxonomy" id="3039180"/>
    <lineage>
        <taxon>Bacteria</taxon>
        <taxon>Bacillati</taxon>
        <taxon>Bacillota</taxon>
        <taxon>Clostridia</taxon>
        <taxon>Neomoorellales</taxon>
        <taxon>Desulfitibacteraceae</taxon>
        <taxon>Metallumcola</taxon>
    </lineage>
</organism>
<reference evidence="3 4" key="1">
    <citation type="submission" date="2023-04" db="EMBL/GenBank/DDBJ databases">
        <authorList>
            <person name="Hsu D."/>
        </authorList>
    </citation>
    <scope>NUCLEOTIDE SEQUENCE [LARGE SCALE GENOMIC DNA]</scope>
    <source>
        <strain evidence="3 4">MK1</strain>
    </source>
</reference>
<dbReference type="RefSeq" id="WP_366924541.1">
    <property type="nucleotide sequence ID" value="NZ_CP121694.1"/>
</dbReference>
<dbReference type="Pfam" id="PF13400">
    <property type="entry name" value="Tad"/>
    <property type="match status" value="1"/>
</dbReference>
<name>A0AAU0UNF4_9FIRM</name>
<dbReference type="EMBL" id="CP121694">
    <property type="protein sequence ID" value="WRO21710.1"/>
    <property type="molecule type" value="Genomic_DNA"/>
</dbReference>
<feature type="transmembrane region" description="Helical" evidence="1">
    <location>
        <begin position="12"/>
        <end position="37"/>
    </location>
</feature>
<dbReference type="AlphaFoldDB" id="A0AAU0UNF4"/>
<keyword evidence="4" id="KW-1185">Reference proteome</keyword>
<sequence length="364" mass="39409">MQHFREEKGSALVLVALTIVVLFGFAALAIDGGYLYYRHTRLQDVADATALASAIELSKNPPKNLNATKEEQKKKAAFEAAVKYVGLNGISVSNTSNYTADISLNSSNEQGKMIVSFPESLSKAKVDIELNTNLYFARVLGKDLTLVPVTAVAQVGSASKQTGGLIPVAIVDDPDDPTDGNYVQWRQYEMTLGPGGGANGNFGWLDFGAYEGVGGNTLSYYLEHGYPGTLEAEETIETKTGVSVGLAADAIDNRLSLCNASTYDLETYIPEGDTFTNYYEARVKEHLEQHEDCSRLVYTPIVNSIGENGSSTVTIVGFAAFFLDSYVHNGDEITLVGAFIDVLNPEDIMPNMLDYTVQSVMLIE</sequence>
<keyword evidence="1" id="KW-1133">Transmembrane helix</keyword>
<protein>
    <submittedName>
        <fullName evidence="3">Pilus assembly protein TadG-related protein</fullName>
    </submittedName>
</protein>
<keyword evidence="1" id="KW-0812">Transmembrane</keyword>
<evidence type="ECO:0000313" key="3">
    <source>
        <dbReference type="EMBL" id="WRO21710.1"/>
    </source>
</evidence>
<evidence type="ECO:0000313" key="4">
    <source>
        <dbReference type="Proteomes" id="UP001329915"/>
    </source>
</evidence>
<keyword evidence="1" id="KW-0472">Membrane</keyword>
<evidence type="ECO:0000256" key="1">
    <source>
        <dbReference type="SAM" id="Phobius"/>
    </source>
</evidence>
<dbReference type="KEGG" id="dbc:MFMK1_001522"/>
<feature type="domain" description="Putative Flp pilus-assembly TadG-like N-terminal" evidence="2">
    <location>
        <begin position="9"/>
        <end position="54"/>
    </location>
</feature>
<evidence type="ECO:0000259" key="2">
    <source>
        <dbReference type="Pfam" id="PF13400"/>
    </source>
</evidence>
<dbReference type="Proteomes" id="UP001329915">
    <property type="component" value="Chromosome"/>
</dbReference>
<gene>
    <name evidence="3" type="ORF">MFMK1_001522</name>
</gene>
<proteinExistence type="predicted"/>
<dbReference type="InterPro" id="IPR028087">
    <property type="entry name" value="Tad_N"/>
</dbReference>
<accession>A0AAU0UNF4</accession>